<dbReference type="Proteomes" id="UP000266234">
    <property type="component" value="Unassembled WGS sequence"/>
</dbReference>
<accession>A0A395T1S2</accession>
<comment type="caution">
    <text evidence="1">The sequence shown here is derived from an EMBL/GenBank/DDBJ whole genome shotgun (WGS) entry which is preliminary data.</text>
</comment>
<evidence type="ECO:0000313" key="2">
    <source>
        <dbReference type="Proteomes" id="UP000266234"/>
    </source>
</evidence>
<gene>
    <name evidence="1" type="ORF">FLONG3_3220</name>
</gene>
<sequence>MRLDREENPPEGTRDFRFDPDNLRERSGVFLFDEEAGDLGDIIEYRGTGLRVAPPRRRTESVHYSVIAELFPDNFEALAMNGRLSFPHVPREAKMILIHFLYTGNLKKPEDLSEMMTDQQVRDLVVEKIQEEYPERYPEWYESFIDRMIAKRCADMLEGRQVIAAAIAATTGSDTAATAGSGTASDTAATTAATAAAPTYTIAATTAGPVDQTWTLPTAEEDE</sequence>
<evidence type="ECO:0000313" key="1">
    <source>
        <dbReference type="EMBL" id="RGP78683.1"/>
    </source>
</evidence>
<dbReference type="OrthoDB" id="5025019at2759"/>
<protein>
    <submittedName>
        <fullName evidence="1">Uncharacterized protein</fullName>
    </submittedName>
</protein>
<dbReference type="EMBL" id="PXOG01000060">
    <property type="protein sequence ID" value="RGP78683.1"/>
    <property type="molecule type" value="Genomic_DNA"/>
</dbReference>
<name>A0A395T1S2_9HYPO</name>
<dbReference type="AlphaFoldDB" id="A0A395T1S2"/>
<organism evidence="1 2">
    <name type="scientific">Fusarium longipes</name>
    <dbReference type="NCBI Taxonomy" id="694270"/>
    <lineage>
        <taxon>Eukaryota</taxon>
        <taxon>Fungi</taxon>
        <taxon>Dikarya</taxon>
        <taxon>Ascomycota</taxon>
        <taxon>Pezizomycotina</taxon>
        <taxon>Sordariomycetes</taxon>
        <taxon>Hypocreomycetidae</taxon>
        <taxon>Hypocreales</taxon>
        <taxon>Nectriaceae</taxon>
        <taxon>Fusarium</taxon>
    </lineage>
</organism>
<reference evidence="1 2" key="1">
    <citation type="journal article" date="2018" name="PLoS Pathog.">
        <title>Evolution of structural diversity of trichothecenes, a family of toxins produced by plant pathogenic and entomopathogenic fungi.</title>
        <authorList>
            <person name="Proctor R.H."/>
            <person name="McCormick S.P."/>
            <person name="Kim H.S."/>
            <person name="Cardoza R.E."/>
            <person name="Stanley A.M."/>
            <person name="Lindo L."/>
            <person name="Kelly A."/>
            <person name="Brown D.W."/>
            <person name="Lee T."/>
            <person name="Vaughan M.M."/>
            <person name="Alexander N.J."/>
            <person name="Busman M."/>
            <person name="Gutierrez S."/>
        </authorList>
    </citation>
    <scope>NUCLEOTIDE SEQUENCE [LARGE SCALE GENOMIC DNA]</scope>
    <source>
        <strain evidence="1 2">NRRL 20695</strain>
    </source>
</reference>
<keyword evidence="2" id="KW-1185">Reference proteome</keyword>
<proteinExistence type="predicted"/>